<feature type="compositionally biased region" description="Polar residues" evidence="2">
    <location>
        <begin position="479"/>
        <end position="490"/>
    </location>
</feature>
<evidence type="ECO:0000256" key="2">
    <source>
        <dbReference type="SAM" id="MobiDB-lite"/>
    </source>
</evidence>
<feature type="region of interest" description="Disordered" evidence="2">
    <location>
        <begin position="29"/>
        <end position="86"/>
    </location>
</feature>
<feature type="compositionally biased region" description="Basic and acidic residues" evidence="2">
    <location>
        <begin position="232"/>
        <end position="241"/>
    </location>
</feature>
<feature type="compositionally biased region" description="Polar residues" evidence="2">
    <location>
        <begin position="67"/>
        <end position="81"/>
    </location>
</feature>
<sequence>MPQMRYLRPFHGVGLNTLSSVTRTKEVAQAGKGTDVTPETNLDDQFGDDAITVPSGAATPTPGPSQIKATTPGASISSPGNRNDALRNLSDTVEDHNQRLDKLETGSMYYTAHEECSDKHDVTDLRVTELETRMDDAERRLNDDTASLASTRRITQRDDEATVSDVSLSSNATVRAAERAVLASQLEVLQARVNQLEASALPSYTSPWELEVVFLPFPLKGIWLEAQDFKTSRSSGGRDEWTPGPNTNSRATPEPQGLAPYDEWVGQGTGWLLPRACAPGRLIDQRLNSRGLIKKVQVRGADARSVQIAIGNAFQDILRMSPHPASPKSPCASDTRMHRFFGLQQSWVPLRKVHKDSRLRFLSPPELLTPSLWTAMFLMDSVVMKATGMHRLYITQPEAYLQDNHSLNFLGSNPSWTWQKLRELDRVYSDSQTSNGSFEVPEADALEEYWAFNARLDDPPSARQSVMSLQQSHEKAVNMSRTTDGSTEQFFTPIRGDRRPTPMAYMTPYSNAPPEFPPQGLHPSRSYHVHGDDGLMDFEDDRGSSTDPYGEESDGDMPDEDDPDVDVYEDEADMLDDLESGSDGHHHPAGQSQQHRGQNQSSQPQGAEDIPWPGIEDNMSDGENLDPLDVASDGDHDDDRSDVSSQPSEYPSTQRAWRVPAGGDGREMTRALEDDDMPAGVAFTIHEDPDEDESEPEAQNVW</sequence>
<feature type="coiled-coil region" evidence="1">
    <location>
        <begin position="86"/>
        <end position="147"/>
    </location>
</feature>
<evidence type="ECO:0000313" key="3">
    <source>
        <dbReference type="EMBL" id="KAK7704520.1"/>
    </source>
</evidence>
<protein>
    <submittedName>
        <fullName evidence="3">Uncharacterized protein</fullName>
    </submittedName>
</protein>
<feature type="compositionally biased region" description="Polar residues" evidence="2">
    <location>
        <begin position="590"/>
        <end position="605"/>
    </location>
</feature>
<keyword evidence="1" id="KW-0175">Coiled coil</keyword>
<dbReference type="Proteomes" id="UP001430848">
    <property type="component" value="Unassembled WGS sequence"/>
</dbReference>
<evidence type="ECO:0000313" key="4">
    <source>
        <dbReference type="Proteomes" id="UP001430848"/>
    </source>
</evidence>
<accession>A0ABR1NLL2</accession>
<feature type="region of interest" description="Disordered" evidence="2">
    <location>
        <begin position="475"/>
        <end position="678"/>
    </location>
</feature>
<dbReference type="EMBL" id="JAKNSF020000278">
    <property type="protein sequence ID" value="KAK7704520.1"/>
    <property type="molecule type" value="Genomic_DNA"/>
</dbReference>
<keyword evidence="4" id="KW-1185">Reference proteome</keyword>
<gene>
    <name evidence="3" type="ORF">SLS63_014210</name>
</gene>
<name>A0ABR1NLL2_DIAER</name>
<reference evidence="3 4" key="1">
    <citation type="submission" date="2024-02" db="EMBL/GenBank/DDBJ databases">
        <title>De novo assembly and annotation of 12 fungi associated with fruit tree decline syndrome in Ontario, Canada.</title>
        <authorList>
            <person name="Sulman M."/>
            <person name="Ellouze W."/>
            <person name="Ilyukhin E."/>
        </authorList>
    </citation>
    <scope>NUCLEOTIDE SEQUENCE [LARGE SCALE GENOMIC DNA]</scope>
    <source>
        <strain evidence="3 4">M169</strain>
    </source>
</reference>
<organism evidence="3 4">
    <name type="scientific">Diaporthe eres</name>
    <name type="common">Phomopsis oblonga</name>
    <dbReference type="NCBI Taxonomy" id="83184"/>
    <lineage>
        <taxon>Eukaryota</taxon>
        <taxon>Fungi</taxon>
        <taxon>Dikarya</taxon>
        <taxon>Ascomycota</taxon>
        <taxon>Pezizomycotina</taxon>
        <taxon>Sordariomycetes</taxon>
        <taxon>Sordariomycetidae</taxon>
        <taxon>Diaporthales</taxon>
        <taxon>Diaporthaceae</taxon>
        <taxon>Diaporthe</taxon>
        <taxon>Diaporthe eres species complex</taxon>
    </lineage>
</organism>
<comment type="caution">
    <text evidence="3">The sequence shown here is derived from an EMBL/GenBank/DDBJ whole genome shotgun (WGS) entry which is preliminary data.</text>
</comment>
<feature type="compositionally biased region" description="Basic and acidic residues" evidence="2">
    <location>
        <begin position="633"/>
        <end position="642"/>
    </location>
</feature>
<evidence type="ECO:0000256" key="1">
    <source>
        <dbReference type="SAM" id="Coils"/>
    </source>
</evidence>
<proteinExistence type="predicted"/>
<feature type="compositionally biased region" description="Polar residues" evidence="2">
    <location>
        <begin position="646"/>
        <end position="655"/>
    </location>
</feature>
<feature type="region of interest" description="Disordered" evidence="2">
    <location>
        <begin position="232"/>
        <end position="256"/>
    </location>
</feature>
<feature type="compositionally biased region" description="Acidic residues" evidence="2">
    <location>
        <begin position="549"/>
        <end position="580"/>
    </location>
</feature>